<dbReference type="OrthoDB" id="8060926at2759"/>
<name>A0A7D9E4B9_PARCT</name>
<proteinExistence type="predicted"/>
<dbReference type="SMART" id="SM01114">
    <property type="entry name" value="CXC"/>
    <property type="match status" value="1"/>
</dbReference>
<sequence>MAGIEKPTRARKDTDISRMKADEEQVKEVIKVINEMINPFENDPQEEGLVSLSSGVTAPDDVVSDLSSAFDKGNGAFTQTDRNTFARLFVIGQKRSIDVQQMLSFCLGPYPLSLATVTGGICKTTKARLLQSFQSEFPDCIVDNFPDASCVLIDVMAVFQSTILVPETYGELAEDILVRVLAVGRKFKASRVDFVSDRYPAQSIKNAEREKRATQGECSVRIYAKDQKVFKPWKKFLSNGKNKENLVSFMLDTCSNMEGRHLGELELFVTSGSNCTKLSSTAEILHHDMVIELSDCDHEEADTRLMLHAAHAANCGHQTIIIKSPDTDVSLPGTSLFLYTVSGEHSRILSLDVATIPVRFWKGKAKALKLARSNEHFLQAFSELGSTEEADHKAVTTLDKFTCSLFGDSKAQSVNDARYNLFTQGKFGEDCLPPNKDALALHIDRSRNLGWEVDESGKVSVKWLSGLPAMDNILESSSCKYKTGCKTKRCGCKKEDLECTELCFCSDCQNQKYSNANEDDDDFYQEDFEMDDIDIE</sequence>
<dbReference type="InterPro" id="IPR033467">
    <property type="entry name" value="Tesmin/TSO1-like_CXC"/>
</dbReference>
<dbReference type="PANTHER" id="PTHR46704">
    <property type="entry name" value="CXC DOMAIN-CONTAINING PROTEIN-RELATED"/>
    <property type="match status" value="1"/>
</dbReference>
<comment type="caution">
    <text evidence="1">The sequence shown here is derived from an EMBL/GenBank/DDBJ whole genome shotgun (WGS) entry which is preliminary data.</text>
</comment>
<organism evidence="1 2">
    <name type="scientific">Paramuricea clavata</name>
    <name type="common">Red gorgonian</name>
    <name type="synonym">Violescent sea-whip</name>
    <dbReference type="NCBI Taxonomy" id="317549"/>
    <lineage>
        <taxon>Eukaryota</taxon>
        <taxon>Metazoa</taxon>
        <taxon>Cnidaria</taxon>
        <taxon>Anthozoa</taxon>
        <taxon>Octocorallia</taxon>
        <taxon>Malacalcyonacea</taxon>
        <taxon>Plexauridae</taxon>
        <taxon>Paramuricea</taxon>
    </lineage>
</organism>
<dbReference type="AlphaFoldDB" id="A0A7D9E4B9"/>
<keyword evidence="2" id="KW-1185">Reference proteome</keyword>
<protein>
    <submittedName>
        <fullName evidence="1">Uncharacterized protein</fullName>
    </submittedName>
</protein>
<accession>A0A7D9E4B9</accession>
<evidence type="ECO:0000313" key="2">
    <source>
        <dbReference type="Proteomes" id="UP001152795"/>
    </source>
</evidence>
<reference evidence="1" key="1">
    <citation type="submission" date="2020-04" db="EMBL/GenBank/DDBJ databases">
        <authorList>
            <person name="Alioto T."/>
            <person name="Alioto T."/>
            <person name="Gomez Garrido J."/>
        </authorList>
    </citation>
    <scope>NUCLEOTIDE SEQUENCE</scope>
    <source>
        <strain evidence="1">A484AB</strain>
    </source>
</reference>
<evidence type="ECO:0000313" key="1">
    <source>
        <dbReference type="EMBL" id="CAB3999752.1"/>
    </source>
</evidence>
<dbReference type="PANTHER" id="PTHR46704:SF9">
    <property type="entry name" value="BHLH DOMAIN-CONTAINING PROTEIN"/>
    <property type="match status" value="1"/>
</dbReference>
<dbReference type="Proteomes" id="UP001152795">
    <property type="component" value="Unassembled WGS sequence"/>
</dbReference>
<dbReference type="EMBL" id="CACRXK020003662">
    <property type="protein sequence ID" value="CAB3999752.1"/>
    <property type="molecule type" value="Genomic_DNA"/>
</dbReference>
<gene>
    <name evidence="1" type="ORF">PACLA_8A068319</name>
</gene>